<keyword evidence="1" id="KW-1133">Transmembrane helix</keyword>
<keyword evidence="3" id="KW-1185">Reference proteome</keyword>
<reference evidence="2" key="1">
    <citation type="submission" date="2021-11" db="EMBL/GenBank/DDBJ databases">
        <title>Streptomyces corallinus and Kineosporia corallina sp. nov., two new coral-derived marine actinobacteria.</title>
        <authorList>
            <person name="Buangrab K."/>
            <person name="Sutthacheep M."/>
            <person name="Yeemin T."/>
            <person name="Harunari E."/>
            <person name="Igarashi Y."/>
            <person name="Sripreechasak P."/>
            <person name="Kanchanasin P."/>
            <person name="Tanasupawat S."/>
            <person name="Phongsopitanun W."/>
        </authorList>
    </citation>
    <scope>NUCLEOTIDE SEQUENCE</scope>
    <source>
        <strain evidence="2">JCM 31032</strain>
    </source>
</reference>
<accession>A0A9X1SXG8</accession>
<evidence type="ECO:0000313" key="3">
    <source>
        <dbReference type="Proteomes" id="UP001138997"/>
    </source>
</evidence>
<feature type="transmembrane region" description="Helical" evidence="1">
    <location>
        <begin position="102"/>
        <end position="132"/>
    </location>
</feature>
<gene>
    <name evidence="2" type="ORF">LR394_04920</name>
</gene>
<dbReference type="Proteomes" id="UP001138997">
    <property type="component" value="Unassembled WGS sequence"/>
</dbReference>
<proteinExistence type="predicted"/>
<organism evidence="2 3">
    <name type="scientific">Kineosporia babensis</name>
    <dbReference type="NCBI Taxonomy" id="499548"/>
    <lineage>
        <taxon>Bacteria</taxon>
        <taxon>Bacillati</taxon>
        <taxon>Actinomycetota</taxon>
        <taxon>Actinomycetes</taxon>
        <taxon>Kineosporiales</taxon>
        <taxon>Kineosporiaceae</taxon>
        <taxon>Kineosporia</taxon>
    </lineage>
</organism>
<keyword evidence="1" id="KW-0472">Membrane</keyword>
<protein>
    <submittedName>
        <fullName evidence="2">Uncharacterized protein</fullName>
    </submittedName>
</protein>
<feature type="transmembrane region" description="Helical" evidence="1">
    <location>
        <begin position="144"/>
        <end position="166"/>
    </location>
</feature>
<feature type="transmembrane region" description="Helical" evidence="1">
    <location>
        <begin position="71"/>
        <end position="90"/>
    </location>
</feature>
<feature type="transmembrane region" description="Helical" evidence="1">
    <location>
        <begin position="45"/>
        <end position="65"/>
    </location>
</feature>
<name>A0A9X1SXG8_9ACTN</name>
<evidence type="ECO:0000313" key="2">
    <source>
        <dbReference type="EMBL" id="MCD5310228.1"/>
    </source>
</evidence>
<keyword evidence="1" id="KW-0812">Transmembrane</keyword>
<sequence>MDKLKNLDGQLIVPDPELIALFLVTAAFVAATSVFVAIRRRRPMPVAVGAAAFVGVAAYWVGLFYLSEFSAGLGTLLGLGVIGVACGWAVKDDLTSAEALAVGLGCTLLATLFGFIGSYLALASFLVAAASYPAVRLWWESRRSLAATSAGLGALLVASVVGFGMLRS</sequence>
<comment type="caution">
    <text evidence="2">The sequence shown here is derived from an EMBL/GenBank/DDBJ whole genome shotgun (WGS) entry which is preliminary data.</text>
</comment>
<dbReference type="AlphaFoldDB" id="A0A9X1SXG8"/>
<feature type="transmembrane region" description="Helical" evidence="1">
    <location>
        <begin position="18"/>
        <end position="38"/>
    </location>
</feature>
<dbReference type="RefSeq" id="WP_231439155.1">
    <property type="nucleotide sequence ID" value="NZ_JAJOMB010000002.1"/>
</dbReference>
<dbReference type="EMBL" id="JAJOMB010000002">
    <property type="protein sequence ID" value="MCD5310228.1"/>
    <property type="molecule type" value="Genomic_DNA"/>
</dbReference>
<evidence type="ECO:0000256" key="1">
    <source>
        <dbReference type="SAM" id="Phobius"/>
    </source>
</evidence>